<gene>
    <name evidence="2" type="ORF">EC973_008090</name>
</gene>
<dbReference type="Proteomes" id="UP000605846">
    <property type="component" value="Unassembled WGS sequence"/>
</dbReference>
<evidence type="ECO:0000256" key="1">
    <source>
        <dbReference type="SAM" id="MobiDB-lite"/>
    </source>
</evidence>
<reference evidence="2" key="1">
    <citation type="submission" date="2020-01" db="EMBL/GenBank/DDBJ databases">
        <title>Genome Sequencing of Three Apophysomyces-Like Fungal Strains Confirms a Novel Fungal Genus in the Mucoromycota with divergent Burkholderia-like Endosymbiotic Bacteria.</title>
        <authorList>
            <person name="Stajich J.E."/>
            <person name="Macias A.M."/>
            <person name="Carter-House D."/>
            <person name="Lovett B."/>
            <person name="Kasson L.R."/>
            <person name="Berry K."/>
            <person name="Grigoriev I."/>
            <person name="Chang Y."/>
            <person name="Spatafora J."/>
            <person name="Kasson M.T."/>
        </authorList>
    </citation>
    <scope>NUCLEOTIDE SEQUENCE</scope>
    <source>
        <strain evidence="2">NRRL A-21654</strain>
    </source>
</reference>
<dbReference type="EMBL" id="JABAYA010000066">
    <property type="protein sequence ID" value="KAF7727043.1"/>
    <property type="molecule type" value="Genomic_DNA"/>
</dbReference>
<evidence type="ECO:0000313" key="3">
    <source>
        <dbReference type="Proteomes" id="UP000605846"/>
    </source>
</evidence>
<evidence type="ECO:0000313" key="2">
    <source>
        <dbReference type="EMBL" id="KAF7727043.1"/>
    </source>
</evidence>
<accession>A0A8H7BR18</accession>
<name>A0A8H7BR18_9FUNG</name>
<organism evidence="2 3">
    <name type="scientific">Apophysomyces ossiformis</name>
    <dbReference type="NCBI Taxonomy" id="679940"/>
    <lineage>
        <taxon>Eukaryota</taxon>
        <taxon>Fungi</taxon>
        <taxon>Fungi incertae sedis</taxon>
        <taxon>Mucoromycota</taxon>
        <taxon>Mucoromycotina</taxon>
        <taxon>Mucoromycetes</taxon>
        <taxon>Mucorales</taxon>
        <taxon>Mucorineae</taxon>
        <taxon>Mucoraceae</taxon>
        <taxon>Apophysomyces</taxon>
    </lineage>
</organism>
<keyword evidence="3" id="KW-1185">Reference proteome</keyword>
<sequence length="76" mass="8213">MATEILSERGNFVTVVAEMLVRRDEDGSCEVGSPVEDKEEEEDAVRTKGGGDEVVDLSSDKAEPVEALREAKGMTL</sequence>
<dbReference type="AlphaFoldDB" id="A0A8H7BR18"/>
<feature type="region of interest" description="Disordered" evidence="1">
    <location>
        <begin position="26"/>
        <end position="61"/>
    </location>
</feature>
<proteinExistence type="predicted"/>
<protein>
    <submittedName>
        <fullName evidence="2">Uncharacterized protein</fullName>
    </submittedName>
</protein>
<comment type="caution">
    <text evidence="2">The sequence shown here is derived from an EMBL/GenBank/DDBJ whole genome shotgun (WGS) entry which is preliminary data.</text>
</comment>